<accession>A0ABW2Y2Z7</accession>
<name>A0ABW2Y2Z7_9BIFI</name>
<sequence length="339" mass="38428">MKFTQCFSDQLDHGYAVMRLQTQGRDFAVIASEENQPCYAYDLDNNYERITVWPDVGGTMTMVQLPGTLDFLATQRFYPGFNSATCRIVHAHFNGRDWDITEVASTPYIHRFDVIEHDGGFWYIGCSIANSKQFTDDWSDPGKVFVGNYDAERDELTDVRELDVRITKNHGYRRETATTSLITGEQGIFRLHYPEPGADAVPSNWKLEHVADEETSDVAVIDINKDGLPEYLAIQGFHGDHLRLYDSNFSTMDAAESGSPFGHAIEAYELFGQPFFLFGFRAGQQDLLKITERDGAMQFETIARRTGPSNVVVYEKNGVNYLLSANREINEVALYTVEE</sequence>
<dbReference type="Proteomes" id="UP001597036">
    <property type="component" value="Unassembled WGS sequence"/>
</dbReference>
<protein>
    <submittedName>
        <fullName evidence="1">Uncharacterized protein</fullName>
    </submittedName>
</protein>
<dbReference type="RefSeq" id="WP_377938286.1">
    <property type="nucleotide sequence ID" value="NZ_JBHTHQ010000012.1"/>
</dbReference>
<evidence type="ECO:0000313" key="1">
    <source>
        <dbReference type="EMBL" id="MFD0704633.1"/>
    </source>
</evidence>
<evidence type="ECO:0000313" key="2">
    <source>
        <dbReference type="Proteomes" id="UP001597036"/>
    </source>
</evidence>
<comment type="caution">
    <text evidence="1">The sequence shown here is derived from an EMBL/GenBank/DDBJ whole genome shotgun (WGS) entry which is preliminary data.</text>
</comment>
<organism evidence="1 2">
    <name type="scientific">Alloscardovia venturai</name>
    <dbReference type="NCBI Taxonomy" id="1769421"/>
    <lineage>
        <taxon>Bacteria</taxon>
        <taxon>Bacillati</taxon>
        <taxon>Actinomycetota</taxon>
        <taxon>Actinomycetes</taxon>
        <taxon>Bifidobacteriales</taxon>
        <taxon>Bifidobacteriaceae</taxon>
        <taxon>Alloscardovia</taxon>
    </lineage>
</organism>
<gene>
    <name evidence="1" type="ORF">ACFQY8_02560</name>
</gene>
<reference evidence="2" key="1">
    <citation type="journal article" date="2019" name="Int. J. Syst. Evol. Microbiol.">
        <title>The Global Catalogue of Microorganisms (GCM) 10K type strain sequencing project: providing services to taxonomists for standard genome sequencing and annotation.</title>
        <authorList>
            <consortium name="The Broad Institute Genomics Platform"/>
            <consortium name="The Broad Institute Genome Sequencing Center for Infectious Disease"/>
            <person name="Wu L."/>
            <person name="Ma J."/>
        </authorList>
    </citation>
    <scope>NUCLEOTIDE SEQUENCE [LARGE SCALE GENOMIC DNA]</scope>
    <source>
        <strain evidence="2">CCM 8604</strain>
    </source>
</reference>
<keyword evidence="2" id="KW-1185">Reference proteome</keyword>
<proteinExistence type="predicted"/>
<dbReference type="EMBL" id="JBHTHQ010000012">
    <property type="protein sequence ID" value="MFD0704633.1"/>
    <property type="molecule type" value="Genomic_DNA"/>
</dbReference>